<dbReference type="PROSITE" id="PS50102">
    <property type="entry name" value="RRM"/>
    <property type="match status" value="1"/>
</dbReference>
<name>A0A9P6FVG4_9FUNG</name>
<feature type="region of interest" description="Disordered" evidence="5">
    <location>
        <begin position="1"/>
        <end position="127"/>
    </location>
</feature>
<feature type="compositionally biased region" description="Basic and acidic residues" evidence="5">
    <location>
        <begin position="851"/>
        <end position="867"/>
    </location>
</feature>
<feature type="region of interest" description="Disordered" evidence="5">
    <location>
        <begin position="391"/>
        <end position="676"/>
    </location>
</feature>
<proteinExistence type="predicted"/>
<gene>
    <name evidence="7" type="ORF">BGW38_001515</name>
</gene>
<accession>A0A9P6FVG4</accession>
<dbReference type="InterPro" id="IPR034138">
    <property type="entry name" value="NOP8_RRM"/>
</dbReference>
<keyword evidence="8" id="KW-1185">Reference proteome</keyword>
<feature type="region of interest" description="Disordered" evidence="5">
    <location>
        <begin position="775"/>
        <end position="922"/>
    </location>
</feature>
<dbReference type="Proteomes" id="UP000780801">
    <property type="component" value="Unassembled WGS sequence"/>
</dbReference>
<feature type="compositionally biased region" description="Acidic residues" evidence="5">
    <location>
        <begin position="600"/>
        <end position="609"/>
    </location>
</feature>
<keyword evidence="3" id="KW-0539">Nucleus</keyword>
<dbReference type="EMBL" id="JAABOA010001486">
    <property type="protein sequence ID" value="KAF9581450.1"/>
    <property type="molecule type" value="Genomic_DNA"/>
</dbReference>
<evidence type="ECO:0000256" key="2">
    <source>
        <dbReference type="ARBA" id="ARBA00022884"/>
    </source>
</evidence>
<feature type="compositionally biased region" description="Low complexity" evidence="5">
    <location>
        <begin position="495"/>
        <end position="512"/>
    </location>
</feature>
<feature type="domain" description="RRM" evidence="6">
    <location>
        <begin position="133"/>
        <end position="212"/>
    </location>
</feature>
<evidence type="ECO:0000313" key="8">
    <source>
        <dbReference type="Proteomes" id="UP000780801"/>
    </source>
</evidence>
<dbReference type="OrthoDB" id="21643at2759"/>
<evidence type="ECO:0000256" key="4">
    <source>
        <dbReference type="PROSITE-ProRule" id="PRU00176"/>
    </source>
</evidence>
<feature type="compositionally biased region" description="Basic and acidic residues" evidence="5">
    <location>
        <begin position="776"/>
        <end position="789"/>
    </location>
</feature>
<feature type="compositionally biased region" description="Basic and acidic residues" evidence="5">
    <location>
        <begin position="610"/>
        <end position="622"/>
    </location>
</feature>
<feature type="compositionally biased region" description="Basic and acidic residues" evidence="5">
    <location>
        <begin position="583"/>
        <end position="599"/>
    </location>
</feature>
<dbReference type="GO" id="GO:0005730">
    <property type="term" value="C:nucleolus"/>
    <property type="evidence" value="ECO:0007669"/>
    <property type="project" value="UniProtKB-SubCell"/>
</dbReference>
<feature type="compositionally biased region" description="Basic and acidic residues" evidence="5">
    <location>
        <begin position="108"/>
        <end position="127"/>
    </location>
</feature>
<sequence length="1027" mass="111822">MALMDSRTYAASRGSGFKSGASNTTPGSKPGPGRPFKKGDRDSHTEQQPKRAFSSPTDRIGSGAPVKRQGIFTAGGVPRGAEGAGGGPRSRPGVGSTALAPETTAEPTIEKPAKVKKPKEPKVPLDPNERISQRAYVGGLAREVTKADIEGRFKSFGELKDIHVAKDDVDGTCRGFAHITLDTTRKEWLKCVTLFNGAKWKGNVLKIQEANKDWHSREQESLEKHTLKEKKEQEVQIKNQRRSPCKHAEDMSLITEKNVDGRRGWKRGRYGRPVLSMRLEQNNVEKLFNTPGRVLPLRELIYQIDENEPIPKAKHLPTEIALAKYLKSTTLSTTPSISSTTAASTATPSKVPTQTAVSTKAVEDDIVAPAGNDRAMMASILAGLDIDSKEFSDIDEDGTGGRYGSDDGDDDDDDGEGYNEDLGLGMGSLNDTTADDMFGDLQMGGGANAPNPEADSGDEGEDENMESAEEYEGEGEEEEEDDDEEEDMDEETINAIAQLQQASAAKSSGGLFDSDDDNDDGTSHHDVREDEDEDSDKEDMDEAAKFAAESNSTRLKANEAREAQLDAARAKQQQLIASTLADMDSHVSKNKDSGKHVVFEDSDDYDSEDYEKMERDAMDKNKKMSIFDSDSGSEGDEDQGVNPKDAGKHGGVKDIFASDDEDDNGGNDEFGLGKHNNSALNIKEQFEGPGGKALLELQTKIGTSDSRFHLTTDFLDERIRKEDNLEYMAHQQKLESMSKPEEENGVVMDEDRQMEANIDAEKNQAMSVLRAMFGDDVGRSKKKEEDAARQMKGGLGFTTGLTVRYDPDAAPPPPPKPAPSSVRESAPETTTESKASKPQGARGVFDSDSEAETRNSDHDSESQRDPEDNLDDDSLEAPQEENNDQDEPKTKKKSVGFSFAFNDDDLNEDDDYLMGAQSGKAESEALPAAGFQVSSDLKSLFAPSTSAGSFKLFGGDDDEEEDLQDGGDVEDDLLMDGSGRGDHEQAPLMSFTQGAKTIFGAESDFQPLSHSGSLFFFHFNKPSLLKR</sequence>
<comment type="caution">
    <text evidence="7">The sequence shown here is derived from an EMBL/GenBank/DDBJ whole genome shotgun (WGS) entry which is preliminary data.</text>
</comment>
<dbReference type="AlphaFoldDB" id="A0A9P6FVG4"/>
<feature type="compositionally biased region" description="Acidic residues" evidence="5">
    <location>
        <begin position="955"/>
        <end position="974"/>
    </location>
</feature>
<keyword evidence="2 4" id="KW-0694">RNA-binding</keyword>
<reference evidence="7" key="1">
    <citation type="journal article" date="2020" name="Fungal Divers.">
        <title>Resolving the Mortierellaceae phylogeny through synthesis of multi-gene phylogenetics and phylogenomics.</title>
        <authorList>
            <person name="Vandepol N."/>
            <person name="Liber J."/>
            <person name="Desiro A."/>
            <person name="Na H."/>
            <person name="Kennedy M."/>
            <person name="Barry K."/>
            <person name="Grigoriev I.V."/>
            <person name="Miller A.N."/>
            <person name="O'Donnell K."/>
            <person name="Stajich J.E."/>
            <person name="Bonito G."/>
        </authorList>
    </citation>
    <scope>NUCLEOTIDE SEQUENCE</scope>
    <source>
        <strain evidence="7">KOD1015</strain>
    </source>
</reference>
<dbReference type="CDD" id="cd12226">
    <property type="entry name" value="RRM_NOL8"/>
    <property type="match status" value="1"/>
</dbReference>
<dbReference type="Pfam" id="PF00076">
    <property type="entry name" value="RRM_1"/>
    <property type="match status" value="1"/>
</dbReference>
<evidence type="ECO:0000256" key="3">
    <source>
        <dbReference type="ARBA" id="ARBA00023242"/>
    </source>
</evidence>
<feature type="compositionally biased region" description="Low complexity" evidence="5">
    <location>
        <begin position="89"/>
        <end position="107"/>
    </location>
</feature>
<feature type="region of interest" description="Disordered" evidence="5">
    <location>
        <begin position="333"/>
        <end position="356"/>
    </location>
</feature>
<feature type="compositionally biased region" description="Acidic residues" evidence="5">
    <location>
        <begin position="455"/>
        <end position="492"/>
    </location>
</feature>
<evidence type="ECO:0000256" key="5">
    <source>
        <dbReference type="SAM" id="MobiDB-lite"/>
    </source>
</evidence>
<evidence type="ECO:0000313" key="7">
    <source>
        <dbReference type="EMBL" id="KAF9581450.1"/>
    </source>
</evidence>
<feature type="compositionally biased region" description="Acidic residues" evidence="5">
    <location>
        <begin position="868"/>
        <end position="885"/>
    </location>
</feature>
<evidence type="ECO:0000259" key="6">
    <source>
        <dbReference type="PROSITE" id="PS50102"/>
    </source>
</evidence>
<dbReference type="InterPro" id="IPR012677">
    <property type="entry name" value="Nucleotide-bd_a/b_plait_sf"/>
</dbReference>
<organism evidence="7 8">
    <name type="scientific">Lunasporangiospora selenospora</name>
    <dbReference type="NCBI Taxonomy" id="979761"/>
    <lineage>
        <taxon>Eukaryota</taxon>
        <taxon>Fungi</taxon>
        <taxon>Fungi incertae sedis</taxon>
        <taxon>Mucoromycota</taxon>
        <taxon>Mortierellomycotina</taxon>
        <taxon>Mortierellomycetes</taxon>
        <taxon>Mortierellales</taxon>
        <taxon>Mortierellaceae</taxon>
        <taxon>Lunasporangiospora</taxon>
    </lineage>
</organism>
<dbReference type="PANTHER" id="PTHR48029:SF1">
    <property type="entry name" value="NUCLEOLAR PROTEIN 8"/>
    <property type="match status" value="1"/>
</dbReference>
<feature type="region of interest" description="Disordered" evidence="5">
    <location>
        <begin position="951"/>
        <end position="986"/>
    </location>
</feature>
<feature type="compositionally biased region" description="Acidic residues" evidence="5">
    <location>
        <begin position="529"/>
        <end position="541"/>
    </location>
</feature>
<comment type="subcellular location">
    <subcellularLocation>
        <location evidence="1">Nucleus</location>
        <location evidence="1">Nucleolus</location>
    </subcellularLocation>
</comment>
<feature type="compositionally biased region" description="Acidic residues" evidence="5">
    <location>
        <begin position="406"/>
        <end position="419"/>
    </location>
</feature>
<dbReference type="PANTHER" id="PTHR48029">
    <property type="entry name" value="NUCLEOLAR PROTEIN 8"/>
    <property type="match status" value="1"/>
</dbReference>
<protein>
    <recommendedName>
        <fullName evidence="6">RRM domain-containing protein</fullName>
    </recommendedName>
</protein>
<dbReference type="SUPFAM" id="SSF54928">
    <property type="entry name" value="RNA-binding domain, RBD"/>
    <property type="match status" value="1"/>
</dbReference>
<feature type="compositionally biased region" description="Pro residues" evidence="5">
    <location>
        <begin position="809"/>
        <end position="818"/>
    </location>
</feature>
<dbReference type="SMART" id="SM00360">
    <property type="entry name" value="RRM"/>
    <property type="match status" value="1"/>
</dbReference>
<dbReference type="InterPro" id="IPR035979">
    <property type="entry name" value="RBD_domain_sf"/>
</dbReference>
<feature type="compositionally biased region" description="Low complexity" evidence="5">
    <location>
        <begin position="333"/>
        <end position="353"/>
    </location>
</feature>
<evidence type="ECO:0000256" key="1">
    <source>
        <dbReference type="ARBA" id="ARBA00004604"/>
    </source>
</evidence>
<feature type="compositionally biased region" description="Basic and acidic residues" evidence="5">
    <location>
        <begin position="37"/>
        <end position="49"/>
    </location>
</feature>
<dbReference type="InterPro" id="IPR000504">
    <property type="entry name" value="RRM_dom"/>
</dbReference>
<dbReference type="Gene3D" id="3.30.70.330">
    <property type="match status" value="1"/>
</dbReference>
<feature type="compositionally biased region" description="Acidic residues" evidence="5">
    <location>
        <begin position="902"/>
        <end position="912"/>
    </location>
</feature>
<dbReference type="GO" id="GO:0003723">
    <property type="term" value="F:RNA binding"/>
    <property type="evidence" value="ECO:0007669"/>
    <property type="project" value="UniProtKB-UniRule"/>
</dbReference>
<feature type="compositionally biased region" description="Acidic residues" evidence="5">
    <location>
        <begin position="657"/>
        <end position="666"/>
    </location>
</feature>